<accession>A0A1H8INJ6</accession>
<dbReference type="PANTHER" id="PTHR37841:SF1">
    <property type="entry name" value="DUF3298 DOMAIN-CONTAINING PROTEIN"/>
    <property type="match status" value="1"/>
</dbReference>
<sequence length="369" mass="39825">MVKKRALTLMVLCAAILISSPGLAASSVKRVELSKTPIDYRPVRPASDGQFHDGLLFAEQSDGTLAYYNTKGQEAFTLPDGIKPLSDFFEQRALVINKTTKRIGYINTKGALAIPCKYAEGGYFSEGLAHVSIPGSDKQLIIDRSGKVVHVFLKKYASDFYFTDGLAVAYAPEGGKLGFVNTSGELAIPYLYTHERGFSEGLAVVQNSKGKYGYIDAAGKTVIPFQYRDGGDFSEGLAAVKNSEGKWGYINTSGKIVIPFKFKSAGNFSEGLAITHNSSGKVGFIDKNGKLIIAYQQYNRAFNFKEGVALVGIESSSGSEGKFGYMDRQGKLLTALEYRVESSSFHNGAAAAFKTLGKGFILTKSSSSK</sequence>
<dbReference type="STRING" id="1333845.SAMN04487895_102269"/>
<organism evidence="3 4">
    <name type="scientific">Paenibacillus sophorae</name>
    <dbReference type="NCBI Taxonomy" id="1333845"/>
    <lineage>
        <taxon>Bacteria</taxon>
        <taxon>Bacillati</taxon>
        <taxon>Bacillota</taxon>
        <taxon>Bacilli</taxon>
        <taxon>Bacillales</taxon>
        <taxon>Paenibacillaceae</taxon>
        <taxon>Paenibacillus</taxon>
    </lineage>
</organism>
<name>A0A1H8INJ6_9BACL</name>
<keyword evidence="1" id="KW-0732">Signal</keyword>
<reference evidence="3 4" key="1">
    <citation type="submission" date="2016-10" db="EMBL/GenBank/DDBJ databases">
        <authorList>
            <person name="de Groot N.N."/>
        </authorList>
    </citation>
    <scope>NUCLEOTIDE SEQUENCE [LARGE SCALE GENOMIC DNA]</scope>
    <source>
        <strain evidence="3 4">CGMCC 1.10238</strain>
    </source>
</reference>
<dbReference type="Pfam" id="PF14903">
    <property type="entry name" value="WG_beta_rep"/>
    <property type="match status" value="4"/>
</dbReference>
<evidence type="ECO:0000313" key="3">
    <source>
        <dbReference type="EMBL" id="SEN70283.1"/>
    </source>
</evidence>
<feature type="signal peptide" evidence="1">
    <location>
        <begin position="1"/>
        <end position="24"/>
    </location>
</feature>
<protein>
    <submittedName>
        <fullName evidence="3">WG containing repeat-containing protein</fullName>
    </submittedName>
    <submittedName>
        <fullName evidence="2">WG repeat-containing protein</fullName>
    </submittedName>
</protein>
<gene>
    <name evidence="2" type="ORF">KP014_01730</name>
    <name evidence="3" type="ORF">SAMN04487895_102269</name>
</gene>
<dbReference type="AlphaFoldDB" id="A0A1H8INJ6"/>
<feature type="chain" id="PRO_5011789184" evidence="1">
    <location>
        <begin position="25"/>
        <end position="369"/>
    </location>
</feature>
<evidence type="ECO:0000256" key="1">
    <source>
        <dbReference type="SAM" id="SignalP"/>
    </source>
</evidence>
<keyword evidence="5" id="KW-1185">Reference proteome</keyword>
<dbReference type="PANTHER" id="PTHR37841">
    <property type="entry name" value="GLR2918 PROTEIN"/>
    <property type="match status" value="1"/>
</dbReference>
<dbReference type="EMBL" id="CP076607">
    <property type="protein sequence ID" value="QWU16027.1"/>
    <property type="molecule type" value="Genomic_DNA"/>
</dbReference>
<proteinExistence type="predicted"/>
<reference evidence="2 5" key="2">
    <citation type="submission" date="2021-06" db="EMBL/GenBank/DDBJ databases">
        <title>Whole genome sequence of Paenibacillus sophorae DSM23020 for comparative genomics.</title>
        <authorList>
            <person name="Kim M.-J."/>
            <person name="Lee G."/>
            <person name="Shin J.-H."/>
        </authorList>
    </citation>
    <scope>NUCLEOTIDE SEQUENCE [LARGE SCALE GENOMIC DNA]</scope>
    <source>
        <strain evidence="2 5">DSM 23020</strain>
    </source>
</reference>
<dbReference type="RefSeq" id="WP_036595396.1">
    <property type="nucleotide sequence ID" value="NZ_CP076607.1"/>
</dbReference>
<dbReference type="EMBL" id="FODH01000002">
    <property type="protein sequence ID" value="SEN70283.1"/>
    <property type="molecule type" value="Genomic_DNA"/>
</dbReference>
<dbReference type="SUPFAM" id="SSF69360">
    <property type="entry name" value="Cell wall binding repeat"/>
    <property type="match status" value="1"/>
</dbReference>
<evidence type="ECO:0000313" key="2">
    <source>
        <dbReference type="EMBL" id="QWU16027.1"/>
    </source>
</evidence>
<dbReference type="Proteomes" id="UP000198809">
    <property type="component" value="Unassembled WGS sequence"/>
</dbReference>
<dbReference type="OrthoDB" id="210273at2"/>
<evidence type="ECO:0000313" key="5">
    <source>
        <dbReference type="Proteomes" id="UP000683429"/>
    </source>
</evidence>
<dbReference type="Proteomes" id="UP000683429">
    <property type="component" value="Chromosome"/>
</dbReference>
<dbReference type="InterPro" id="IPR032774">
    <property type="entry name" value="WG_beta_rep"/>
</dbReference>
<evidence type="ECO:0000313" key="4">
    <source>
        <dbReference type="Proteomes" id="UP000198809"/>
    </source>
</evidence>